<dbReference type="KEGG" id="aarc:G127AT_06665"/>
<keyword evidence="1" id="KW-0812">Transmembrane</keyword>
<feature type="transmembrane region" description="Helical" evidence="1">
    <location>
        <begin position="77"/>
        <end position="102"/>
    </location>
</feature>
<protein>
    <submittedName>
        <fullName evidence="2">Uncharacterized protein</fullName>
    </submittedName>
</protein>
<dbReference type="Proteomes" id="UP000671914">
    <property type="component" value="Chromosome"/>
</dbReference>
<dbReference type="RefSeq" id="WP_210901255.1">
    <property type="nucleotide sequence ID" value="NZ_CP071696.1"/>
</dbReference>
<evidence type="ECO:0000313" key="3">
    <source>
        <dbReference type="Proteomes" id="UP000671914"/>
    </source>
</evidence>
<evidence type="ECO:0000256" key="1">
    <source>
        <dbReference type="SAM" id="Phobius"/>
    </source>
</evidence>
<keyword evidence="3" id="KW-1185">Reference proteome</keyword>
<feature type="transmembrane region" description="Helical" evidence="1">
    <location>
        <begin position="44"/>
        <end position="65"/>
    </location>
</feature>
<name>A0A975IPR3_9MICO</name>
<feature type="transmembrane region" description="Helical" evidence="1">
    <location>
        <begin position="140"/>
        <end position="159"/>
    </location>
</feature>
<sequence>MRLAYRTHRLGPLLALETLLAVLGTLLGHTTVQLPSFSGLGAMPLYVLAALVGAVVLAFPLNAAWPATRTIVVRRSAVIAAVVLITALAPALIVGALAAQLLPTATGFAYLGVLAWLLAMQLVTGVLVNGTYQAMAPVAYVLLCALLGRAGGVVHPWAWPLADAPAAALWVGASALAAALTLFIALGLHREHG</sequence>
<feature type="transmembrane region" description="Helical" evidence="1">
    <location>
        <begin position="108"/>
        <end position="128"/>
    </location>
</feature>
<gene>
    <name evidence="2" type="ORF">G127AT_06665</name>
</gene>
<evidence type="ECO:0000313" key="2">
    <source>
        <dbReference type="EMBL" id="QTX05870.1"/>
    </source>
</evidence>
<proteinExistence type="predicted"/>
<dbReference type="AlphaFoldDB" id="A0A975IPR3"/>
<organism evidence="2 3">
    <name type="scientific">Agromyces archimandritae</name>
    <dbReference type="NCBI Taxonomy" id="2781962"/>
    <lineage>
        <taxon>Bacteria</taxon>
        <taxon>Bacillati</taxon>
        <taxon>Actinomycetota</taxon>
        <taxon>Actinomycetes</taxon>
        <taxon>Micrococcales</taxon>
        <taxon>Microbacteriaceae</taxon>
        <taxon>Agromyces</taxon>
    </lineage>
</organism>
<reference evidence="2" key="1">
    <citation type="submission" date="2021-03" db="EMBL/GenBank/DDBJ databases">
        <title>Agromyces archimandritus sp. nov., isolated from the cockroach Archimandrita tessellata.</title>
        <authorList>
            <person name="Guzman J."/>
            <person name="Ortuzar M."/>
            <person name="Poehlein A."/>
            <person name="Daniel R."/>
            <person name="Trujillo M."/>
            <person name="Vilcinskas A."/>
        </authorList>
    </citation>
    <scope>NUCLEOTIDE SEQUENCE</scope>
    <source>
        <strain evidence="2">G127AT</strain>
    </source>
</reference>
<keyword evidence="1" id="KW-1133">Transmembrane helix</keyword>
<feature type="transmembrane region" description="Helical" evidence="1">
    <location>
        <begin position="165"/>
        <end position="188"/>
    </location>
</feature>
<dbReference type="EMBL" id="CP071696">
    <property type="protein sequence ID" value="QTX05870.1"/>
    <property type="molecule type" value="Genomic_DNA"/>
</dbReference>
<accession>A0A975IPR3</accession>
<keyword evidence="1" id="KW-0472">Membrane</keyword>